<organism evidence="1 2">
    <name type="scientific">Abrus precatorius</name>
    <name type="common">Indian licorice</name>
    <name type="synonym">Glycine abrus</name>
    <dbReference type="NCBI Taxonomy" id="3816"/>
    <lineage>
        <taxon>Eukaryota</taxon>
        <taxon>Viridiplantae</taxon>
        <taxon>Streptophyta</taxon>
        <taxon>Embryophyta</taxon>
        <taxon>Tracheophyta</taxon>
        <taxon>Spermatophyta</taxon>
        <taxon>Magnoliopsida</taxon>
        <taxon>eudicotyledons</taxon>
        <taxon>Gunneridae</taxon>
        <taxon>Pentapetalae</taxon>
        <taxon>rosids</taxon>
        <taxon>fabids</taxon>
        <taxon>Fabales</taxon>
        <taxon>Fabaceae</taxon>
        <taxon>Papilionoideae</taxon>
        <taxon>50 kb inversion clade</taxon>
        <taxon>NPAAA clade</taxon>
        <taxon>indigoferoid/millettioid clade</taxon>
        <taxon>Abreae</taxon>
        <taxon>Abrus</taxon>
    </lineage>
</organism>
<dbReference type="KEGG" id="aprc:113848981"/>
<gene>
    <name evidence="2" type="primary">LOC113848981</name>
</gene>
<dbReference type="Pfam" id="PF14299">
    <property type="entry name" value="PP2"/>
    <property type="match status" value="1"/>
</dbReference>
<dbReference type="GeneID" id="113848981"/>
<dbReference type="OrthoDB" id="2107747at2759"/>
<proteinExistence type="predicted"/>
<accession>A0A8B8JS37</accession>
<dbReference type="PANTHER" id="PTHR32278:SF2">
    <property type="entry name" value="PROTEIN PHLOEM PROTEIN 2-LIKE A9"/>
    <property type="match status" value="1"/>
</dbReference>
<dbReference type="RefSeq" id="XP_027334265.1">
    <property type="nucleotide sequence ID" value="XM_027478464.1"/>
</dbReference>
<evidence type="ECO:0000313" key="1">
    <source>
        <dbReference type="Proteomes" id="UP000694853"/>
    </source>
</evidence>
<evidence type="ECO:0000313" key="2">
    <source>
        <dbReference type="RefSeq" id="XP_027334265.1"/>
    </source>
</evidence>
<sequence length="164" mass="18386">MPFKKPHHTSDPNYIVQVDDRGYIIQPRGLNIVWGNDSRYWRIPDQGAAELIQVSWLEVSGKVAISKEGNYSIKFSVNVKADGFGWDGTEVLVMAKVGKTGRYTYQVAKLTPGRRLTIPIQQLKIPVSASDAAPKDLYFGLYEVWSGKWKGGLEIESAEVLRES</sequence>
<reference evidence="1" key="1">
    <citation type="journal article" date="2019" name="Toxins">
        <title>Detection of Abrin-Like and Prepropulchellin-Like Toxin Genes and Transcripts Using Whole Genome Sequencing and Full-Length Transcript Sequencing of Abrus precatorius.</title>
        <authorList>
            <person name="Hovde B.T."/>
            <person name="Daligault H.E."/>
            <person name="Hanschen E.R."/>
            <person name="Kunde Y.A."/>
            <person name="Johnson M.B."/>
            <person name="Starkenburg S.R."/>
            <person name="Johnson S.L."/>
        </authorList>
    </citation>
    <scope>NUCLEOTIDE SEQUENCE [LARGE SCALE GENOMIC DNA]</scope>
</reference>
<dbReference type="Proteomes" id="UP000694853">
    <property type="component" value="Unplaced"/>
</dbReference>
<dbReference type="PANTHER" id="PTHR32278">
    <property type="entry name" value="F-BOX DOMAIN-CONTAINING PROTEIN"/>
    <property type="match status" value="1"/>
</dbReference>
<dbReference type="InterPro" id="IPR025886">
    <property type="entry name" value="PP2-like"/>
</dbReference>
<dbReference type="AlphaFoldDB" id="A0A8B8JS37"/>
<keyword evidence="1" id="KW-1185">Reference proteome</keyword>
<reference evidence="2" key="2">
    <citation type="submission" date="2025-08" db="UniProtKB">
        <authorList>
            <consortium name="RefSeq"/>
        </authorList>
    </citation>
    <scope>IDENTIFICATION</scope>
    <source>
        <tissue evidence="2">Young leaves</tissue>
    </source>
</reference>
<name>A0A8B8JS37_ABRPR</name>
<protein>
    <submittedName>
        <fullName evidence="2">Protein PHLOEM PROTEIN 2-LIKE A9-like</fullName>
    </submittedName>
</protein>